<dbReference type="GO" id="GO:0008408">
    <property type="term" value="F:3'-5' exonuclease activity"/>
    <property type="evidence" value="ECO:0007669"/>
    <property type="project" value="InterPro"/>
</dbReference>
<proteinExistence type="predicted"/>
<evidence type="ECO:0000256" key="1">
    <source>
        <dbReference type="ARBA" id="ARBA00022705"/>
    </source>
</evidence>
<protein>
    <submittedName>
        <fullName evidence="3">Putative DNA polymerase</fullName>
    </submittedName>
</protein>
<dbReference type="GO" id="GO:0006302">
    <property type="term" value="P:double-strand break repair"/>
    <property type="evidence" value="ECO:0007669"/>
    <property type="project" value="TreeGrafter"/>
</dbReference>
<dbReference type="GO" id="GO:0006261">
    <property type="term" value="P:DNA-templated DNA replication"/>
    <property type="evidence" value="ECO:0007669"/>
    <property type="project" value="InterPro"/>
</dbReference>
<dbReference type="AlphaFoldDB" id="A0A6M3JAA0"/>
<dbReference type="GO" id="GO:0003677">
    <property type="term" value="F:DNA binding"/>
    <property type="evidence" value="ECO:0007669"/>
    <property type="project" value="InterPro"/>
</dbReference>
<dbReference type="Gene3D" id="3.30.70.370">
    <property type="match status" value="1"/>
</dbReference>
<dbReference type="InterPro" id="IPR002298">
    <property type="entry name" value="DNA_polymerase_A"/>
</dbReference>
<dbReference type="SMART" id="SM00482">
    <property type="entry name" value="POLAc"/>
    <property type="match status" value="1"/>
</dbReference>
<dbReference type="Gene3D" id="1.10.150.20">
    <property type="entry name" value="5' to 3' exonuclease, C-terminal subdomain"/>
    <property type="match status" value="1"/>
</dbReference>
<organism evidence="3">
    <name type="scientific">viral metagenome</name>
    <dbReference type="NCBI Taxonomy" id="1070528"/>
    <lineage>
        <taxon>unclassified sequences</taxon>
        <taxon>metagenomes</taxon>
        <taxon>organismal metagenomes</taxon>
    </lineage>
</organism>
<dbReference type="InterPro" id="IPR012337">
    <property type="entry name" value="RNaseH-like_sf"/>
</dbReference>
<reference evidence="3" key="1">
    <citation type="submission" date="2020-03" db="EMBL/GenBank/DDBJ databases">
        <title>The deep terrestrial virosphere.</title>
        <authorList>
            <person name="Holmfeldt K."/>
            <person name="Nilsson E."/>
            <person name="Simone D."/>
            <person name="Lopez-Fernandez M."/>
            <person name="Wu X."/>
            <person name="de Brujin I."/>
            <person name="Lundin D."/>
            <person name="Andersson A."/>
            <person name="Bertilsson S."/>
            <person name="Dopson M."/>
        </authorList>
    </citation>
    <scope>NUCLEOTIDE SEQUENCE</scope>
    <source>
        <strain evidence="3">MM415B00296</strain>
    </source>
</reference>
<evidence type="ECO:0000313" key="3">
    <source>
        <dbReference type="EMBL" id="QJA67169.1"/>
    </source>
</evidence>
<dbReference type="SUPFAM" id="SSF52141">
    <property type="entry name" value="Uracil-DNA glycosylase-like"/>
    <property type="match status" value="1"/>
</dbReference>
<evidence type="ECO:0000259" key="2">
    <source>
        <dbReference type="SMART" id="SM00482"/>
    </source>
</evidence>
<dbReference type="InterPro" id="IPR036397">
    <property type="entry name" value="RNaseH_sf"/>
</dbReference>
<dbReference type="InterPro" id="IPR002562">
    <property type="entry name" value="3'-5'_exonuclease_dom"/>
</dbReference>
<dbReference type="Pfam" id="PF00476">
    <property type="entry name" value="DNA_pol_A"/>
    <property type="match status" value="1"/>
</dbReference>
<dbReference type="EMBL" id="MT141566">
    <property type="protein sequence ID" value="QJA67169.1"/>
    <property type="molecule type" value="Genomic_DNA"/>
</dbReference>
<dbReference type="Pfam" id="PF03167">
    <property type="entry name" value="UDG"/>
    <property type="match status" value="1"/>
</dbReference>
<sequence>MKPELELFIKDRKTFVPPEGPLECKLATIAEQPGRQEVSRYPRRPLIGPAGLLYDGCLQSARLNRSEIYHTNVIKDLDLPLSSYLSTPSRKGDIPRFTTLGQNYIDILKDELSKCTANCFLAMGNVALFALTSRWGITKWRGIPIESTLLPGRKVIPIIHTASFTDEKLFKNPKAWLNKHLITMDMHLARKESEFPDIIRVPRTILIKPSFREVVEYLEMCKLAGLADTIVDYDIETPNMKLGSISFAISPHEAMSIPFTAPGRDYFTPDQEADIMLFIQKILENPDIIKRGQYIIFDSHFLLREYGIRTVNMHDTMVAQKILYPEYNVGLDFIAAMWTDISYYKDDGKFWLGGAGTFEQGWIYNAYDSIVCADAGPKQMQELTEKGNIEAYERQRKVIPPLTYMMEHGIRVDIEGMKKEYDETGPIIEELTEEFQREVGMPMNPMSPQQLANYFYVHKGLPAYKEKGKVTTNEKAMVRIARQGYKSAGLVLKIRRLIKRRSTYLSLDKIDPDNRIRCAYNPVGTRYSRVSSGENIFGTGTNLQNWPHDLLRYLLPDKGYIYCSFDESQFENRIVAYVGNILPMIEAFEAGKDVHSLTGALISGKSYELVKEEDKLGITAPIGDGKHTWRFWGKKCNHALNYDEGYKRFSLDLEIPERDGKVLHYSYHRAYPGVRNSYHASVKAQLAKDRTLTNLLGRRVTFLGQWGDKLFKEAYSCIPQGTCGDVINERGVNHIYYNQDHYRPIELLDQVHDSVGFQVPLALPMVEIAAMFIRIKRNLEQPLRWKDREFIVPVDLTLGFSMYKAECEEIKSKDFPMEPIKLAETLKERIENLRAKTP</sequence>
<dbReference type="GO" id="GO:0003887">
    <property type="term" value="F:DNA-directed DNA polymerase activity"/>
    <property type="evidence" value="ECO:0007669"/>
    <property type="project" value="InterPro"/>
</dbReference>
<dbReference type="Gene3D" id="3.40.470.10">
    <property type="entry name" value="Uracil-DNA glycosylase-like domain"/>
    <property type="match status" value="1"/>
</dbReference>
<dbReference type="SUPFAM" id="SSF56672">
    <property type="entry name" value="DNA/RNA polymerases"/>
    <property type="match status" value="1"/>
</dbReference>
<dbReference type="SUPFAM" id="SSF53098">
    <property type="entry name" value="Ribonuclease H-like"/>
    <property type="match status" value="1"/>
</dbReference>
<feature type="domain" description="DNA-directed DNA polymerase family A palm" evidence="2">
    <location>
        <begin position="548"/>
        <end position="763"/>
    </location>
</feature>
<keyword evidence="1" id="KW-0235">DNA replication</keyword>
<dbReference type="InterPro" id="IPR036895">
    <property type="entry name" value="Uracil-DNA_glycosylase-like_sf"/>
</dbReference>
<name>A0A6M3JAA0_9ZZZZ</name>
<dbReference type="PANTHER" id="PTHR10133">
    <property type="entry name" value="DNA POLYMERASE I"/>
    <property type="match status" value="1"/>
</dbReference>
<gene>
    <name evidence="3" type="ORF">MM415B00296_0075</name>
</gene>
<dbReference type="Gene3D" id="3.30.420.10">
    <property type="entry name" value="Ribonuclease H-like superfamily/Ribonuclease H"/>
    <property type="match status" value="1"/>
</dbReference>
<dbReference type="Pfam" id="PF01612">
    <property type="entry name" value="DNA_pol_A_exo1"/>
    <property type="match status" value="1"/>
</dbReference>
<dbReference type="Gene3D" id="1.20.1060.10">
    <property type="entry name" value="Taq DNA Polymerase, Chain T, domain 4"/>
    <property type="match status" value="1"/>
</dbReference>
<dbReference type="InterPro" id="IPR001098">
    <property type="entry name" value="DNA-dir_DNA_pol_A_palm_dom"/>
</dbReference>
<dbReference type="InterPro" id="IPR043502">
    <property type="entry name" value="DNA/RNA_pol_sf"/>
</dbReference>
<dbReference type="InterPro" id="IPR005122">
    <property type="entry name" value="Uracil-DNA_glycosylase-like"/>
</dbReference>
<accession>A0A6M3JAA0</accession>
<dbReference type="PANTHER" id="PTHR10133:SF27">
    <property type="entry name" value="DNA POLYMERASE NU"/>
    <property type="match status" value="1"/>
</dbReference>